<accession>A0ACB7SZJ9</accession>
<gene>
    <name evidence="1" type="ORF">HPB50_010625</name>
</gene>
<comment type="caution">
    <text evidence="1">The sequence shown here is derived from an EMBL/GenBank/DDBJ whole genome shotgun (WGS) entry which is preliminary data.</text>
</comment>
<sequence>MKLQTPARLSSTAACPRAQSQSKLEAAESAEYRFAGSVALEAITFIKTVIAYGGQHKEMARYSDRLDRATQTGFRKGLVASVGVSVIWTAIFATYALGFWYGIDLMVQDFELPPGQRKYETSTLIIVFFSVLMFSMSLGQATPYFHAFANAKRAAGKVYQVIDRKPAIDSRSTTGIKPMEFEGAIQFIDVTFCYPSLPTSTPALQNFSMSIDPGETVAVIGRQKCGKSTIINLLQRFYDVTGGQILVDQKDIRSYNIGWLRGQMGVVGERPVLFDATVSENIRLGLGTATQHDIEQAAIAANAHHFVLKLPKTQRLGIARAMVRNPRIFLLDDHPATLDAETDMEVQVALDKARAGRTAVIMAQRLSTIRCADRVVVMRAGRVVDMGSHTELIKKGSAPYIDLITTQISTQKDDGALTPPQNRLMMRRVRALPLAQLRQPLLRRNLQQGDQSRRESPDRMRAASDGKKTEGAAAGGERGAATSAGAQSAAAGKERDSLSAQLRELTRPERKYRSPDASARSSWGCAYPWYAIFLGDMFQGLSTGSPEVIQSTALFYCFLFLLVGFVTGFLAFVQTFTFSVVGENLTRRLRSMTFSAMMKQDLAWYEELENTPDALLACLSTDTARVHGGTCSKLTSICQALSALIACLVMSFYWNWHLGFIVLAFVPLVLLSTYLESRMLRGKLISSKQALDYSTKVAAEAIHNIRTVASLHQEEVFCANYMLSLAEPQRIMKRKAIVRGFTFGVAQCIPSMAYATSLLYGSLLVGQCDLQFGNLLKVVEGVILGTAIVGQAVAYSPDYHKAKLAAQKLFRLIHRVPSVDFCDTSGITMDVVRGFLTLNEVTFSYAGEQDAKALDRVTFSVEPGQRVAIVGTAGSGRTTAIYLVERFYDIVDGEILIDHISTKMMRLSWMREQLGYVSSETLLRSYNIFDNIAYGDNSRDVSREEVVLAARRAHAHDFIAQLPQGYDTVLPPPGEPPLLTESQAKRVALARALVRDPRILLIDDAVKGLDVENQQVVHDAIAEASKGRTCVIVTSKLSVIKDVDRIFVMQRGKVVEKGSHAELMRREGVYHKLFTEEGAEQSTA</sequence>
<proteinExistence type="predicted"/>
<dbReference type="Proteomes" id="UP000821845">
    <property type="component" value="Chromosome 2"/>
</dbReference>
<organism evidence="1 2">
    <name type="scientific">Hyalomma asiaticum</name>
    <name type="common">Tick</name>
    <dbReference type="NCBI Taxonomy" id="266040"/>
    <lineage>
        <taxon>Eukaryota</taxon>
        <taxon>Metazoa</taxon>
        <taxon>Ecdysozoa</taxon>
        <taxon>Arthropoda</taxon>
        <taxon>Chelicerata</taxon>
        <taxon>Arachnida</taxon>
        <taxon>Acari</taxon>
        <taxon>Parasitiformes</taxon>
        <taxon>Ixodida</taxon>
        <taxon>Ixodoidea</taxon>
        <taxon>Ixodidae</taxon>
        <taxon>Hyalomminae</taxon>
        <taxon>Hyalomma</taxon>
    </lineage>
</organism>
<protein>
    <submittedName>
        <fullName evidence="1">Uncharacterized protein</fullName>
    </submittedName>
</protein>
<keyword evidence="2" id="KW-1185">Reference proteome</keyword>
<evidence type="ECO:0000313" key="2">
    <source>
        <dbReference type="Proteomes" id="UP000821845"/>
    </source>
</evidence>
<dbReference type="EMBL" id="CM023482">
    <property type="protein sequence ID" value="KAH6938572.1"/>
    <property type="molecule type" value="Genomic_DNA"/>
</dbReference>
<evidence type="ECO:0000313" key="1">
    <source>
        <dbReference type="EMBL" id="KAH6938572.1"/>
    </source>
</evidence>
<reference evidence="1" key="1">
    <citation type="submission" date="2020-05" db="EMBL/GenBank/DDBJ databases">
        <title>Large-scale comparative analyses of tick genomes elucidate their genetic diversity and vector capacities.</title>
        <authorList>
            <person name="Jia N."/>
            <person name="Wang J."/>
            <person name="Shi W."/>
            <person name="Du L."/>
            <person name="Sun Y."/>
            <person name="Zhan W."/>
            <person name="Jiang J."/>
            <person name="Wang Q."/>
            <person name="Zhang B."/>
            <person name="Ji P."/>
            <person name="Sakyi L.B."/>
            <person name="Cui X."/>
            <person name="Yuan T."/>
            <person name="Jiang B."/>
            <person name="Yang W."/>
            <person name="Lam T.T.-Y."/>
            <person name="Chang Q."/>
            <person name="Ding S."/>
            <person name="Wang X."/>
            <person name="Zhu J."/>
            <person name="Ruan X."/>
            <person name="Zhao L."/>
            <person name="Wei J."/>
            <person name="Que T."/>
            <person name="Du C."/>
            <person name="Cheng J."/>
            <person name="Dai P."/>
            <person name="Han X."/>
            <person name="Huang E."/>
            <person name="Gao Y."/>
            <person name="Liu J."/>
            <person name="Shao H."/>
            <person name="Ye R."/>
            <person name="Li L."/>
            <person name="Wei W."/>
            <person name="Wang X."/>
            <person name="Wang C."/>
            <person name="Yang T."/>
            <person name="Huo Q."/>
            <person name="Li W."/>
            <person name="Guo W."/>
            <person name="Chen H."/>
            <person name="Zhou L."/>
            <person name="Ni X."/>
            <person name="Tian J."/>
            <person name="Zhou Y."/>
            <person name="Sheng Y."/>
            <person name="Liu T."/>
            <person name="Pan Y."/>
            <person name="Xia L."/>
            <person name="Li J."/>
            <person name="Zhao F."/>
            <person name="Cao W."/>
        </authorList>
    </citation>
    <scope>NUCLEOTIDE SEQUENCE</scope>
    <source>
        <strain evidence="1">Hyas-2018</strain>
    </source>
</reference>
<name>A0ACB7SZJ9_HYAAI</name>